<dbReference type="HOGENOM" id="CLU_2589928_0_0_1"/>
<accession>A0A067TAD9</accession>
<dbReference type="AlphaFoldDB" id="A0A067TAD9"/>
<reference evidence="2" key="1">
    <citation type="journal article" date="2014" name="Proc. Natl. Acad. Sci. U.S.A.">
        <title>Extensive sampling of basidiomycete genomes demonstrates inadequacy of the white-rot/brown-rot paradigm for wood decay fungi.</title>
        <authorList>
            <person name="Riley R."/>
            <person name="Salamov A.A."/>
            <person name="Brown D.W."/>
            <person name="Nagy L.G."/>
            <person name="Floudas D."/>
            <person name="Held B.W."/>
            <person name="Levasseur A."/>
            <person name="Lombard V."/>
            <person name="Morin E."/>
            <person name="Otillar R."/>
            <person name="Lindquist E.A."/>
            <person name="Sun H."/>
            <person name="LaButti K.M."/>
            <person name="Schmutz J."/>
            <person name="Jabbour D."/>
            <person name="Luo H."/>
            <person name="Baker S.E."/>
            <person name="Pisabarro A.G."/>
            <person name="Walton J.D."/>
            <person name="Blanchette R.A."/>
            <person name="Henrissat B."/>
            <person name="Martin F."/>
            <person name="Cullen D."/>
            <person name="Hibbett D.S."/>
            <person name="Grigoriev I.V."/>
        </authorList>
    </citation>
    <scope>NUCLEOTIDE SEQUENCE [LARGE SCALE GENOMIC DNA]</scope>
    <source>
        <strain evidence="2">CBS 339.88</strain>
    </source>
</reference>
<evidence type="ECO:0000313" key="2">
    <source>
        <dbReference type="Proteomes" id="UP000027222"/>
    </source>
</evidence>
<evidence type="ECO:0000313" key="1">
    <source>
        <dbReference type="EMBL" id="KDR79332.1"/>
    </source>
</evidence>
<organism evidence="1 2">
    <name type="scientific">Galerina marginata (strain CBS 339.88)</name>
    <dbReference type="NCBI Taxonomy" id="685588"/>
    <lineage>
        <taxon>Eukaryota</taxon>
        <taxon>Fungi</taxon>
        <taxon>Dikarya</taxon>
        <taxon>Basidiomycota</taxon>
        <taxon>Agaricomycotina</taxon>
        <taxon>Agaricomycetes</taxon>
        <taxon>Agaricomycetidae</taxon>
        <taxon>Agaricales</taxon>
        <taxon>Agaricineae</taxon>
        <taxon>Strophariaceae</taxon>
        <taxon>Galerina</taxon>
    </lineage>
</organism>
<sequence length="80" mass="9243">MNGIQIWTGHCGAIPIRVDDITPSKQEVMPQAILLEPYFQRQRGFQYPLWSILPKMNGHVAFLQFIFWCSVRHVTSHCGT</sequence>
<keyword evidence="2" id="KW-1185">Reference proteome</keyword>
<dbReference type="Proteomes" id="UP000027222">
    <property type="component" value="Unassembled WGS sequence"/>
</dbReference>
<protein>
    <submittedName>
        <fullName evidence="1">Uncharacterized protein</fullName>
    </submittedName>
</protein>
<name>A0A067TAD9_GALM3</name>
<gene>
    <name evidence="1" type="ORF">GALMADRAFT_1234544</name>
</gene>
<dbReference type="EMBL" id="KL142373">
    <property type="protein sequence ID" value="KDR79332.1"/>
    <property type="molecule type" value="Genomic_DNA"/>
</dbReference>
<proteinExistence type="predicted"/>